<feature type="region of interest" description="Disordered" evidence="1">
    <location>
        <begin position="136"/>
        <end position="161"/>
    </location>
</feature>
<keyword evidence="2" id="KW-0732">Signal</keyword>
<dbReference type="RefSeq" id="WP_098153710.1">
    <property type="nucleotide sequence ID" value="NZ_CADEYV010000027.1"/>
</dbReference>
<evidence type="ECO:0000256" key="1">
    <source>
        <dbReference type="SAM" id="MobiDB-lite"/>
    </source>
</evidence>
<proteinExistence type="predicted"/>
<reference evidence="4" key="1">
    <citation type="submission" date="2017-09" db="EMBL/GenBank/DDBJ databases">
        <title>FDA dAtabase for Regulatory Grade micrObial Sequences (FDA-ARGOS): Supporting development and validation of Infectious Disease Dx tests.</title>
        <authorList>
            <person name="Minogue T."/>
            <person name="Wolcott M."/>
            <person name="Wasieloski L."/>
            <person name="Aguilar W."/>
            <person name="Moore D."/>
            <person name="Tallon L."/>
            <person name="Sadzewicz L."/>
            <person name="Ott S."/>
            <person name="Zhao X."/>
            <person name="Nagaraj S."/>
            <person name="Vavikolanu K."/>
            <person name="Aluvathingal J."/>
            <person name="Nadendla S."/>
            <person name="Sichtig H."/>
        </authorList>
    </citation>
    <scope>NUCLEOTIDE SEQUENCE [LARGE SCALE GENOMIC DNA]</scope>
    <source>
        <strain evidence="4">FDAARGOS_390</strain>
    </source>
</reference>
<feature type="signal peptide" evidence="2">
    <location>
        <begin position="1"/>
        <end position="21"/>
    </location>
</feature>
<gene>
    <name evidence="3" type="ORF">CRM94_22220</name>
</gene>
<evidence type="ECO:0000256" key="2">
    <source>
        <dbReference type="SAM" id="SignalP"/>
    </source>
</evidence>
<organism evidence="3 4">
    <name type="scientific">Burkholderia gladioli</name>
    <name type="common">Pseudomonas marginata</name>
    <name type="synonym">Phytomonas marginata</name>
    <dbReference type="NCBI Taxonomy" id="28095"/>
    <lineage>
        <taxon>Bacteria</taxon>
        <taxon>Pseudomonadati</taxon>
        <taxon>Pseudomonadota</taxon>
        <taxon>Betaproteobacteria</taxon>
        <taxon>Burkholderiales</taxon>
        <taxon>Burkholderiaceae</taxon>
        <taxon>Burkholderia</taxon>
    </lineage>
</organism>
<evidence type="ECO:0000313" key="3">
    <source>
        <dbReference type="EMBL" id="PEH37270.1"/>
    </source>
</evidence>
<accession>A0A2A7S203</accession>
<feature type="compositionally biased region" description="Polar residues" evidence="1">
    <location>
        <begin position="146"/>
        <end position="155"/>
    </location>
</feature>
<name>A0A2A7S203_BURGA</name>
<dbReference type="EMBL" id="PDDY01000004">
    <property type="protein sequence ID" value="PEH37270.1"/>
    <property type="molecule type" value="Genomic_DNA"/>
</dbReference>
<evidence type="ECO:0000313" key="4">
    <source>
        <dbReference type="Proteomes" id="UP000220629"/>
    </source>
</evidence>
<sequence>MRSTLTLAVATAAVSVLSGCASITGGSTQVVSVQTTQGGKSLSGAQCTLVNDKGTWFVTTPGTVPVHRAYDDLNVKCEKDGSEPGILTVKSSTKGMAWGNILAGGVIGAAVDMGTGAAYDYPSLLTVSMGVTTTLSPPTKADPASPASTPQSTTGAVAAVK</sequence>
<dbReference type="Proteomes" id="UP000220629">
    <property type="component" value="Unassembled WGS sequence"/>
</dbReference>
<feature type="chain" id="PRO_5012766610" description="Lipoprotein" evidence="2">
    <location>
        <begin position="22"/>
        <end position="161"/>
    </location>
</feature>
<dbReference type="PROSITE" id="PS51257">
    <property type="entry name" value="PROKAR_LIPOPROTEIN"/>
    <property type="match status" value="1"/>
</dbReference>
<protein>
    <recommendedName>
        <fullName evidence="5">Lipoprotein</fullName>
    </recommendedName>
</protein>
<comment type="caution">
    <text evidence="3">The sequence shown here is derived from an EMBL/GenBank/DDBJ whole genome shotgun (WGS) entry which is preliminary data.</text>
</comment>
<dbReference type="AlphaFoldDB" id="A0A2A7S203"/>
<evidence type="ECO:0008006" key="5">
    <source>
        <dbReference type="Google" id="ProtNLM"/>
    </source>
</evidence>